<feature type="domain" description="Ig-like" evidence="10">
    <location>
        <begin position="268"/>
        <end position="410"/>
    </location>
</feature>
<evidence type="ECO:0000256" key="3">
    <source>
        <dbReference type="ARBA" id="ARBA00022734"/>
    </source>
</evidence>
<feature type="domain" description="Ig-like" evidence="10">
    <location>
        <begin position="175"/>
        <end position="257"/>
    </location>
</feature>
<evidence type="ECO:0000259" key="10">
    <source>
        <dbReference type="PROSITE" id="PS50835"/>
    </source>
</evidence>
<evidence type="ECO:0000256" key="2">
    <source>
        <dbReference type="ARBA" id="ARBA00022692"/>
    </source>
</evidence>
<dbReference type="Pfam" id="PF07686">
    <property type="entry name" value="V-set"/>
    <property type="match status" value="1"/>
</dbReference>
<dbReference type="GO" id="GO:0030246">
    <property type="term" value="F:carbohydrate binding"/>
    <property type="evidence" value="ECO:0007669"/>
    <property type="project" value="UniProtKB-KW"/>
</dbReference>
<keyword evidence="2 9" id="KW-0812">Transmembrane</keyword>
<dbReference type="GO" id="GO:0005886">
    <property type="term" value="C:plasma membrane"/>
    <property type="evidence" value="ECO:0007669"/>
    <property type="project" value="TreeGrafter"/>
</dbReference>
<keyword evidence="6 9" id="KW-0472">Membrane</keyword>
<keyword evidence="5 9" id="KW-1133">Transmembrane helix</keyword>
<dbReference type="PROSITE" id="PS50835">
    <property type="entry name" value="IG_LIKE"/>
    <property type="match status" value="2"/>
</dbReference>
<dbReference type="InterPro" id="IPR051036">
    <property type="entry name" value="SIGLEC"/>
</dbReference>
<reference evidence="11" key="1">
    <citation type="submission" date="2025-08" db="UniProtKB">
        <authorList>
            <consortium name="Ensembl"/>
        </authorList>
    </citation>
    <scope>IDENTIFICATION</scope>
</reference>
<evidence type="ECO:0000256" key="9">
    <source>
        <dbReference type="SAM" id="Phobius"/>
    </source>
</evidence>
<comment type="subcellular location">
    <subcellularLocation>
        <location evidence="1">Membrane</location>
        <topology evidence="1">Single-pass membrane protein</topology>
    </subcellularLocation>
</comment>
<dbReference type="SUPFAM" id="SSF48726">
    <property type="entry name" value="Immunoglobulin"/>
    <property type="match status" value="3"/>
</dbReference>
<dbReference type="Gene3D" id="2.60.40.10">
    <property type="entry name" value="Immunoglobulins"/>
    <property type="match status" value="3"/>
</dbReference>
<evidence type="ECO:0000256" key="5">
    <source>
        <dbReference type="ARBA" id="ARBA00022989"/>
    </source>
</evidence>
<comment type="similarity">
    <text evidence="8">Belongs to the immunoglobulin superfamily. SIGLEC (sialic acid binding Ig-like lectin) family.</text>
</comment>
<reference evidence="11" key="2">
    <citation type="submission" date="2025-09" db="UniProtKB">
        <authorList>
            <consortium name="Ensembl"/>
        </authorList>
    </citation>
    <scope>IDENTIFICATION</scope>
</reference>
<evidence type="ECO:0000256" key="6">
    <source>
        <dbReference type="ARBA" id="ARBA00023136"/>
    </source>
</evidence>
<feature type="transmembrane region" description="Helical" evidence="9">
    <location>
        <begin position="432"/>
        <end position="450"/>
    </location>
</feature>
<sequence length="478" mass="53020">AVPLMLILNNLDPCFFPLFPITGESVKRLQSCYSEFCITLIEGEITAEAGLCVVIPCFFTTGNGFTPQYVVWYKCEPPKGRCGDADVIFHTNENNNNKVQAEFLGRVSLLEPDVSQKNCSIIINELTESDSGKYQVRVNSVNYWGQERSTFSTRATVSVKGMMSYNKLLIPPLTEGQQTTLTCTAPGLCSGSHPEITWTWREAGEKDSYITGNITAVTQGRSSTLTFNPSAEHHGTNVTCKVNFTSNISTDETATLNVACDVLIYFRPILNFTETTGTTIVKEGETLNLTCSVESFPPSLITNRQNNTELFMQRENSACVLKGFSKILNNSGCEVQSGVLTCVCISEGFPLPTIEWPLLKNHTEYSVITTVSNHTVNSTATLTVKDHSGTSIECVSSSGNGEARETINIRKNTLEQKGECSQLKHFSYCRPLFYDVVSIYLSTVTFLYLVKYWTSCQKKIRYCISAFRCGQTFIFCSC</sequence>
<dbReference type="PANTHER" id="PTHR12035">
    <property type="entry name" value="SIALIC ACID BINDING IMMUNOGLOBULIN-LIKE LECTIN"/>
    <property type="match status" value="1"/>
</dbReference>
<dbReference type="Pfam" id="PF08205">
    <property type="entry name" value="C2-set_2"/>
    <property type="match status" value="1"/>
</dbReference>
<dbReference type="InterPro" id="IPR013106">
    <property type="entry name" value="Ig_V-set"/>
</dbReference>
<name>A0A8C3G244_CYCLU</name>
<dbReference type="InterPro" id="IPR013162">
    <property type="entry name" value="CD80_C2-set"/>
</dbReference>
<dbReference type="Proteomes" id="UP000694565">
    <property type="component" value="Unplaced"/>
</dbReference>
<proteinExistence type="inferred from homology"/>
<keyword evidence="4" id="KW-0130">Cell adhesion</keyword>
<keyword evidence="3" id="KW-0430">Lectin</keyword>
<dbReference type="SMART" id="SM00409">
    <property type="entry name" value="IG"/>
    <property type="match status" value="3"/>
</dbReference>
<accession>A0A8C3G244</accession>
<protein>
    <recommendedName>
        <fullName evidence="10">Ig-like domain-containing protein</fullName>
    </recommendedName>
</protein>
<dbReference type="InterPro" id="IPR007110">
    <property type="entry name" value="Ig-like_dom"/>
</dbReference>
<keyword evidence="7" id="KW-1015">Disulfide bond</keyword>
<keyword evidence="12" id="KW-1185">Reference proteome</keyword>
<evidence type="ECO:0000313" key="11">
    <source>
        <dbReference type="Ensembl" id="ENSCLMP00005028835.1"/>
    </source>
</evidence>
<evidence type="ECO:0000256" key="8">
    <source>
        <dbReference type="ARBA" id="ARBA00038361"/>
    </source>
</evidence>
<dbReference type="AlphaFoldDB" id="A0A8C3G244"/>
<evidence type="ECO:0000256" key="4">
    <source>
        <dbReference type="ARBA" id="ARBA00022889"/>
    </source>
</evidence>
<dbReference type="PANTHER" id="PTHR12035:SF128">
    <property type="entry name" value="BRANCHED CHAIN KETO ACID DEHYDROGENASE E1 SUBUNIT BETA,-LIKE-RELATED"/>
    <property type="match status" value="1"/>
</dbReference>
<dbReference type="GeneTree" id="ENSGT01150000286924"/>
<organism evidence="11 12">
    <name type="scientific">Cyclopterus lumpus</name>
    <name type="common">Lumpsucker</name>
    <dbReference type="NCBI Taxonomy" id="8103"/>
    <lineage>
        <taxon>Eukaryota</taxon>
        <taxon>Metazoa</taxon>
        <taxon>Chordata</taxon>
        <taxon>Craniata</taxon>
        <taxon>Vertebrata</taxon>
        <taxon>Euteleostomi</taxon>
        <taxon>Actinopterygii</taxon>
        <taxon>Neopterygii</taxon>
        <taxon>Teleostei</taxon>
        <taxon>Neoteleostei</taxon>
        <taxon>Acanthomorphata</taxon>
        <taxon>Eupercaria</taxon>
        <taxon>Perciformes</taxon>
        <taxon>Cottioidei</taxon>
        <taxon>Cottales</taxon>
        <taxon>Cyclopteridae</taxon>
        <taxon>Cyclopterus</taxon>
    </lineage>
</organism>
<dbReference type="GO" id="GO:0007155">
    <property type="term" value="P:cell adhesion"/>
    <property type="evidence" value="ECO:0007669"/>
    <property type="project" value="UniProtKB-KW"/>
</dbReference>
<dbReference type="GO" id="GO:0033691">
    <property type="term" value="F:sialic acid binding"/>
    <property type="evidence" value="ECO:0007669"/>
    <property type="project" value="TreeGrafter"/>
</dbReference>
<evidence type="ECO:0000256" key="1">
    <source>
        <dbReference type="ARBA" id="ARBA00004167"/>
    </source>
</evidence>
<evidence type="ECO:0000256" key="7">
    <source>
        <dbReference type="ARBA" id="ARBA00023157"/>
    </source>
</evidence>
<dbReference type="InterPro" id="IPR036179">
    <property type="entry name" value="Ig-like_dom_sf"/>
</dbReference>
<evidence type="ECO:0000313" key="12">
    <source>
        <dbReference type="Proteomes" id="UP000694565"/>
    </source>
</evidence>
<dbReference type="Ensembl" id="ENSCLMT00005030104.1">
    <property type="protein sequence ID" value="ENSCLMP00005028835.1"/>
    <property type="gene ID" value="ENSCLMG00005014053.1"/>
</dbReference>
<dbReference type="InterPro" id="IPR013783">
    <property type="entry name" value="Ig-like_fold"/>
</dbReference>
<dbReference type="InterPro" id="IPR003599">
    <property type="entry name" value="Ig_sub"/>
</dbReference>